<feature type="active site" evidence="8">
    <location>
        <position position="563"/>
    </location>
</feature>
<accession>A0ABQ8C1D4</accession>
<evidence type="ECO:0000313" key="12">
    <source>
        <dbReference type="EMBL" id="KAH0910788.1"/>
    </source>
</evidence>
<protein>
    <recommendedName>
        <fullName evidence="9">Endoglucanase</fullName>
        <ecNumber evidence="9">3.2.1.4</ecNumber>
    </recommendedName>
</protein>
<dbReference type="EMBL" id="JAGKQM010000009">
    <property type="protein sequence ID" value="KAH0910788.1"/>
    <property type="molecule type" value="Genomic_DNA"/>
</dbReference>
<dbReference type="InterPro" id="IPR037239">
    <property type="entry name" value="OSBP_sf"/>
</dbReference>
<evidence type="ECO:0000256" key="6">
    <source>
        <dbReference type="ARBA" id="ARBA00023295"/>
    </source>
</evidence>
<sequence length="666" mass="74189">MDVFSSDQTISNEDLENTVVDESQRHTENEGPNDLRNEKFSGFISEGTATESDDENERGDAETDEEDHTFLIHSSSSGFRTSLFSSDDDGFGSEDDIDPSIKSVGFNYPRVKRRKSLPDPVEKEKSVSLWSMIKDNIGKDLTKVCLPVYFNEPLSSLQECFEDLEYSYLLDRTFEWGKRGNTLMRILNVAAFAVSGYASTEGRICKPFNPVLGETYEADYPDKGLRFFSEKTSYWLYGVRSVIILWLWHAIAMVRDGLGTTSMVEAAPLHNSGSKYQSAGEITHAQGVIKWGTDYFLNSFYSNDTTISQMVSQIGSRGSGVPDDDYCWMRPEDIDYPRPVGLCFTKCSQLAAEMSAALASASIVFKDDRDYSKKLIHVARTLYNFAESSISREDSNSRSSTYWDEMLWGGGSLVVLWNWRHYLDRVTSHDLAERAGAFSSSDTDYGVFGWESKLLGAQLLTRLRILLGPGYPYEEMLREFHNQTGVGHLQPLQDVANAAFLAALFSDYLEASSTPGWYCGPSFYTPKNLCDFSKSQMDYILGRNPRNLSYVVGFGERYPSQVHHRGASIPAHKKESCKGGWRWKDSNMDNPNIIQGALVAATDMDDGFQDVRTSSNYTEPTLIGNAGLVAALVALGGGGTLDKNGIFSAIPFFSPPSPPPPAPWTP</sequence>
<feature type="compositionally biased region" description="Basic and acidic residues" evidence="10">
    <location>
        <begin position="22"/>
        <end position="39"/>
    </location>
</feature>
<evidence type="ECO:0000256" key="5">
    <source>
        <dbReference type="ARBA" id="ARBA00023277"/>
    </source>
</evidence>
<dbReference type="Gene3D" id="1.50.10.10">
    <property type="match status" value="1"/>
</dbReference>
<evidence type="ECO:0000259" key="11">
    <source>
        <dbReference type="Pfam" id="PF00759"/>
    </source>
</evidence>
<evidence type="ECO:0000256" key="2">
    <source>
        <dbReference type="ARBA" id="ARBA00007072"/>
    </source>
</evidence>
<dbReference type="Proteomes" id="UP000824890">
    <property type="component" value="Unassembled WGS sequence"/>
</dbReference>
<gene>
    <name evidence="12" type="ORF">HID58_034109</name>
</gene>
<name>A0ABQ8C1D4_BRANA</name>
<dbReference type="EC" id="3.2.1.4" evidence="9"/>
<keyword evidence="7 8" id="KW-0624">Polysaccharide degradation</keyword>
<reference evidence="12 13" key="1">
    <citation type="submission" date="2021-05" db="EMBL/GenBank/DDBJ databases">
        <title>Genome Assembly of Synthetic Allotetraploid Brassica napus Reveals Homoeologous Exchanges between Subgenomes.</title>
        <authorList>
            <person name="Davis J.T."/>
        </authorList>
    </citation>
    <scope>NUCLEOTIDE SEQUENCE [LARGE SCALE GENOMIC DNA]</scope>
    <source>
        <strain evidence="13">cv. Da-Ae</strain>
        <tissue evidence="12">Seedling</tissue>
    </source>
</reference>
<comment type="similarity">
    <text evidence="2 8 9">Belongs to the glycosyl hydrolase 9 (cellulase E) family.</text>
</comment>
<feature type="domain" description="Glycoside hydrolase family 9" evidence="11">
    <location>
        <begin position="272"/>
        <end position="632"/>
    </location>
</feature>
<evidence type="ECO:0000256" key="4">
    <source>
        <dbReference type="ARBA" id="ARBA00023001"/>
    </source>
</evidence>
<organism evidence="12 13">
    <name type="scientific">Brassica napus</name>
    <name type="common">Rape</name>
    <dbReference type="NCBI Taxonomy" id="3708"/>
    <lineage>
        <taxon>Eukaryota</taxon>
        <taxon>Viridiplantae</taxon>
        <taxon>Streptophyta</taxon>
        <taxon>Embryophyta</taxon>
        <taxon>Tracheophyta</taxon>
        <taxon>Spermatophyta</taxon>
        <taxon>Magnoliopsida</taxon>
        <taxon>eudicotyledons</taxon>
        <taxon>Gunneridae</taxon>
        <taxon>Pentapetalae</taxon>
        <taxon>rosids</taxon>
        <taxon>malvids</taxon>
        <taxon>Brassicales</taxon>
        <taxon>Brassicaceae</taxon>
        <taxon>Brassiceae</taxon>
        <taxon>Brassica</taxon>
    </lineage>
</organism>
<keyword evidence="5 8" id="KW-0119">Carbohydrate metabolism</keyword>
<feature type="compositionally biased region" description="Acidic residues" evidence="10">
    <location>
        <begin position="51"/>
        <end position="67"/>
    </location>
</feature>
<dbReference type="PROSITE" id="PS00592">
    <property type="entry name" value="GH9_2"/>
    <property type="match status" value="1"/>
</dbReference>
<evidence type="ECO:0000256" key="1">
    <source>
        <dbReference type="ARBA" id="ARBA00000966"/>
    </source>
</evidence>
<evidence type="ECO:0000256" key="3">
    <source>
        <dbReference type="ARBA" id="ARBA00022801"/>
    </source>
</evidence>
<comment type="catalytic activity">
    <reaction evidence="1 9">
        <text>Endohydrolysis of (1-&gt;4)-beta-D-glucosidic linkages in cellulose, lichenin and cereal beta-D-glucans.</text>
        <dbReference type="EC" id="3.2.1.4"/>
    </reaction>
</comment>
<evidence type="ECO:0000256" key="10">
    <source>
        <dbReference type="SAM" id="MobiDB-lite"/>
    </source>
</evidence>
<dbReference type="Pfam" id="PF00759">
    <property type="entry name" value="Glyco_hydro_9"/>
    <property type="match status" value="1"/>
</dbReference>
<evidence type="ECO:0000256" key="8">
    <source>
        <dbReference type="PROSITE-ProRule" id="PRU10059"/>
    </source>
</evidence>
<keyword evidence="13" id="KW-1185">Reference proteome</keyword>
<keyword evidence="4 9" id="KW-0136">Cellulose degradation</keyword>
<dbReference type="Pfam" id="PF01237">
    <property type="entry name" value="Oxysterol_BP"/>
    <property type="match status" value="1"/>
</dbReference>
<dbReference type="PANTHER" id="PTHR22298">
    <property type="entry name" value="ENDO-1,4-BETA-GLUCANASE"/>
    <property type="match status" value="1"/>
</dbReference>
<comment type="caution">
    <text evidence="12">The sequence shown here is derived from an EMBL/GenBank/DDBJ whole genome shotgun (WGS) entry which is preliminary data.</text>
</comment>
<dbReference type="SUPFAM" id="SSF48208">
    <property type="entry name" value="Six-hairpin glycosidases"/>
    <property type="match status" value="1"/>
</dbReference>
<dbReference type="InterPro" id="IPR001701">
    <property type="entry name" value="Glyco_hydro_9"/>
</dbReference>
<keyword evidence="6 8" id="KW-0326">Glycosidase</keyword>
<evidence type="ECO:0000256" key="9">
    <source>
        <dbReference type="RuleBase" id="RU361166"/>
    </source>
</evidence>
<dbReference type="InterPro" id="IPR000648">
    <property type="entry name" value="Oxysterol-bd"/>
</dbReference>
<feature type="compositionally biased region" description="Polar residues" evidence="10">
    <location>
        <begin position="1"/>
        <end position="12"/>
    </location>
</feature>
<evidence type="ECO:0000313" key="13">
    <source>
        <dbReference type="Proteomes" id="UP000824890"/>
    </source>
</evidence>
<keyword evidence="3 8" id="KW-0378">Hydrolase</keyword>
<dbReference type="InterPro" id="IPR018221">
    <property type="entry name" value="Glyco_hydro_9_His_AS"/>
</dbReference>
<evidence type="ECO:0000256" key="7">
    <source>
        <dbReference type="ARBA" id="ARBA00023326"/>
    </source>
</evidence>
<feature type="region of interest" description="Disordered" evidence="10">
    <location>
        <begin position="1"/>
        <end position="67"/>
    </location>
</feature>
<proteinExistence type="inferred from homology"/>
<dbReference type="InterPro" id="IPR008928">
    <property type="entry name" value="6-hairpin_glycosidase_sf"/>
</dbReference>
<dbReference type="InterPro" id="IPR012341">
    <property type="entry name" value="6hp_glycosidase-like_sf"/>
</dbReference>
<dbReference type="SUPFAM" id="SSF144000">
    <property type="entry name" value="Oxysterol-binding protein-like"/>
    <property type="match status" value="1"/>
</dbReference>